<keyword evidence="8 9" id="KW-0472">Membrane</keyword>
<keyword evidence="7 9" id="KW-1133">Transmembrane helix</keyword>
<evidence type="ECO:0000313" key="10">
    <source>
        <dbReference type="EMBL" id="OQD88799.1"/>
    </source>
</evidence>
<keyword evidence="5" id="KW-0571">Peptide transport</keyword>
<dbReference type="NCBIfam" id="TIGR00727">
    <property type="entry name" value="ISP4_OPT"/>
    <property type="match status" value="1"/>
</dbReference>
<evidence type="ECO:0000256" key="9">
    <source>
        <dbReference type="SAM" id="Phobius"/>
    </source>
</evidence>
<keyword evidence="11" id="KW-1185">Reference proteome</keyword>
<feature type="transmembrane region" description="Helical" evidence="9">
    <location>
        <begin position="724"/>
        <end position="746"/>
    </location>
</feature>
<dbReference type="InterPro" id="IPR004648">
    <property type="entry name" value="Oligpept_transpt"/>
</dbReference>
<feature type="transmembrane region" description="Helical" evidence="9">
    <location>
        <begin position="416"/>
        <end position="437"/>
    </location>
</feature>
<evidence type="ECO:0000256" key="7">
    <source>
        <dbReference type="ARBA" id="ARBA00022989"/>
    </source>
</evidence>
<gene>
    <name evidence="10" type="ORF">PENANT_c003G00141</name>
</gene>
<feature type="transmembrane region" description="Helical" evidence="9">
    <location>
        <begin position="200"/>
        <end position="222"/>
    </location>
</feature>
<feature type="transmembrane region" description="Helical" evidence="9">
    <location>
        <begin position="495"/>
        <end position="515"/>
    </location>
</feature>
<proteinExistence type="inferred from homology"/>
<dbReference type="AlphaFoldDB" id="A0A1V6QHT6"/>
<evidence type="ECO:0000256" key="4">
    <source>
        <dbReference type="ARBA" id="ARBA00022692"/>
    </source>
</evidence>
<dbReference type="Proteomes" id="UP000191672">
    <property type="component" value="Unassembled WGS sequence"/>
</dbReference>
<keyword evidence="6" id="KW-0653">Protein transport</keyword>
<dbReference type="PANTHER" id="PTHR22601">
    <property type="entry name" value="ISP4 LIKE PROTEIN"/>
    <property type="match status" value="1"/>
</dbReference>
<feature type="transmembrane region" description="Helical" evidence="9">
    <location>
        <begin position="303"/>
        <end position="324"/>
    </location>
</feature>
<keyword evidence="4 9" id="KW-0812">Transmembrane</keyword>
<accession>A0A1V6QHT6</accession>
<feature type="transmembrane region" description="Helical" evidence="9">
    <location>
        <begin position="336"/>
        <end position="356"/>
    </location>
</feature>
<protein>
    <recommendedName>
        <fullName evidence="12">OPT family small oligopeptide transporter</fullName>
    </recommendedName>
</protein>
<feature type="transmembrane region" description="Helical" evidence="9">
    <location>
        <begin position="468"/>
        <end position="489"/>
    </location>
</feature>
<sequence>MEKDESIAITTGAMVDEAAPDEALKQLRNLKNHHHWDPNLPEDVVDELDEALNTTDEKTQISVAHELIDNSPYPEVRAAVSNVDEGGAVNTIRAWVIGLVFATIGSSLNMLFSMRQPYIVIPSYIAQVAAFPVGRAWEKFMPNKTFRVFGKEFCLNPGTFTKKEHAIVVIMANATFGGGAAYATDVLLAQRAFYGQRFGWGFEILMCISTQMLGFGMAGFFTKFLVQPAAMIWPSTLINTALFSALHDRTLPDPSKVAGWKLGRYRMFLYAMIGSFVWYWFPGFIAPFLSVFAWVTWIKPNNVIVNQLFGGATGLSLIPMTFDWTQISGFNFSPLIAPWYAMANTMIGMVLFFWIVTPAIHYSGLFYFKYLPISDSSSYDNTAHSYNVSMILTPQFTFDAAKYKEYSPLFLSTTFMLAYGLSFASIVAVVVHTGLFHGVDIWARFRRVGKEEEDVHGRLMSNYKTVPIWWYLALFLAMMAIGLGVVLGYPTHLSWWAFFIALIISAVWFIPLGIIKASTNIDLGLNVITEFIIGYMQPGKPMAMMLFKTYGYITMYQGMYFTQDLKIGHYMKIPPRVTFSAQMVAGVWSSLVQIATMNWALGTIKNVCDKHQVNHYTCPNGRVFFNASVIWGVIGPARMFSTGQLYSPLMFFFLAGLILPIVIYFLARTFPRTPIKYLNAPIIFGGAGLIPPATPLNYLSWGIVGFVFNKYIRDRWRGWWMQYNYVLSAGLDVGLALCTILIFLTLNLTDTSFPEWWGTRIASDTMDMLDSAIQVPLSEGEKFGPTSW</sequence>
<evidence type="ECO:0008006" key="12">
    <source>
        <dbReference type="Google" id="ProtNLM"/>
    </source>
</evidence>
<feature type="transmembrane region" description="Helical" evidence="9">
    <location>
        <begin position="646"/>
        <end position="667"/>
    </location>
</feature>
<reference evidence="11" key="1">
    <citation type="journal article" date="2017" name="Nat. Microbiol.">
        <title>Global analysis of biosynthetic gene clusters reveals vast potential of secondary metabolite production in Penicillium species.</title>
        <authorList>
            <person name="Nielsen J.C."/>
            <person name="Grijseels S."/>
            <person name="Prigent S."/>
            <person name="Ji B."/>
            <person name="Dainat J."/>
            <person name="Nielsen K.F."/>
            <person name="Frisvad J.C."/>
            <person name="Workman M."/>
            <person name="Nielsen J."/>
        </authorList>
    </citation>
    <scope>NUCLEOTIDE SEQUENCE [LARGE SCALE GENOMIC DNA]</scope>
    <source>
        <strain evidence="11">IBT 31811</strain>
    </source>
</reference>
<evidence type="ECO:0000256" key="3">
    <source>
        <dbReference type="ARBA" id="ARBA00022448"/>
    </source>
</evidence>
<dbReference type="NCBIfam" id="TIGR00728">
    <property type="entry name" value="OPT_sfam"/>
    <property type="match status" value="1"/>
</dbReference>
<comment type="caution">
    <text evidence="10">The sequence shown here is derived from an EMBL/GenBank/DDBJ whole genome shotgun (WGS) entry which is preliminary data.</text>
</comment>
<keyword evidence="3" id="KW-0813">Transport</keyword>
<dbReference type="OrthoDB" id="9986677at2759"/>
<dbReference type="GO" id="GO:0015031">
    <property type="term" value="P:protein transport"/>
    <property type="evidence" value="ECO:0007669"/>
    <property type="project" value="UniProtKB-KW"/>
</dbReference>
<evidence type="ECO:0000256" key="2">
    <source>
        <dbReference type="ARBA" id="ARBA00008807"/>
    </source>
</evidence>
<feature type="transmembrane region" description="Helical" evidence="9">
    <location>
        <begin position="119"/>
        <end position="137"/>
    </location>
</feature>
<dbReference type="EMBL" id="MDYN01000003">
    <property type="protein sequence ID" value="OQD88799.1"/>
    <property type="molecule type" value="Genomic_DNA"/>
</dbReference>
<evidence type="ECO:0000256" key="1">
    <source>
        <dbReference type="ARBA" id="ARBA00004141"/>
    </source>
</evidence>
<comment type="similarity">
    <text evidence="2">Belongs to the oligopeptide OPT transporter family.</text>
</comment>
<feature type="transmembrane region" description="Helical" evidence="9">
    <location>
        <begin position="166"/>
        <end position="188"/>
    </location>
</feature>
<dbReference type="GO" id="GO:0016020">
    <property type="term" value="C:membrane"/>
    <property type="evidence" value="ECO:0007669"/>
    <property type="project" value="UniProtKB-SubCell"/>
</dbReference>
<evidence type="ECO:0000256" key="6">
    <source>
        <dbReference type="ARBA" id="ARBA00022927"/>
    </source>
</evidence>
<evidence type="ECO:0000256" key="5">
    <source>
        <dbReference type="ARBA" id="ARBA00022856"/>
    </source>
</evidence>
<comment type="subcellular location">
    <subcellularLocation>
        <location evidence="1">Membrane</location>
        <topology evidence="1">Multi-pass membrane protein</topology>
    </subcellularLocation>
</comment>
<evidence type="ECO:0000313" key="11">
    <source>
        <dbReference type="Proteomes" id="UP000191672"/>
    </source>
</evidence>
<feature type="transmembrane region" description="Helical" evidence="9">
    <location>
        <begin position="267"/>
        <end position="297"/>
    </location>
</feature>
<evidence type="ECO:0000256" key="8">
    <source>
        <dbReference type="ARBA" id="ARBA00023136"/>
    </source>
</evidence>
<organism evidence="10 11">
    <name type="scientific">Penicillium antarcticum</name>
    <dbReference type="NCBI Taxonomy" id="416450"/>
    <lineage>
        <taxon>Eukaryota</taxon>
        <taxon>Fungi</taxon>
        <taxon>Dikarya</taxon>
        <taxon>Ascomycota</taxon>
        <taxon>Pezizomycotina</taxon>
        <taxon>Eurotiomycetes</taxon>
        <taxon>Eurotiomycetidae</taxon>
        <taxon>Eurotiales</taxon>
        <taxon>Aspergillaceae</taxon>
        <taxon>Penicillium</taxon>
    </lineage>
</organism>
<feature type="transmembrane region" description="Helical" evidence="9">
    <location>
        <begin position="92"/>
        <end position="112"/>
    </location>
</feature>
<dbReference type="GO" id="GO:0035673">
    <property type="term" value="F:oligopeptide transmembrane transporter activity"/>
    <property type="evidence" value="ECO:0007669"/>
    <property type="project" value="InterPro"/>
</dbReference>
<name>A0A1V6QHT6_9EURO</name>
<dbReference type="Pfam" id="PF03169">
    <property type="entry name" value="OPT"/>
    <property type="match status" value="1"/>
</dbReference>
<dbReference type="InterPro" id="IPR004813">
    <property type="entry name" value="OPT"/>
</dbReference>